<comment type="caution">
    <text evidence="2">The sequence shown here is derived from an EMBL/GenBank/DDBJ whole genome shotgun (WGS) entry which is preliminary data.</text>
</comment>
<evidence type="ECO:0000313" key="3">
    <source>
        <dbReference type="Proteomes" id="UP000245383"/>
    </source>
</evidence>
<feature type="signal peptide" evidence="1">
    <location>
        <begin position="1"/>
        <end position="18"/>
    </location>
</feature>
<dbReference type="AlphaFoldDB" id="A0A2T9Y322"/>
<name>A0A2T9Y322_9FUNG</name>
<evidence type="ECO:0008006" key="4">
    <source>
        <dbReference type="Google" id="ProtNLM"/>
    </source>
</evidence>
<sequence>MIKHQIVIFALGAFFCNGVSLISNIKKNSNNNILKIRNDDGNYKKCVEKYGKGTFENPLVKTDLCVCTENGKTVCLDTTLSTTTKESAPYLDCVKSFGTDSFAGSADECSYCHCLENGGVVCDAMDCLI</sequence>
<reference evidence="2 3" key="1">
    <citation type="journal article" date="2018" name="MBio">
        <title>Comparative Genomics Reveals the Core Gene Toolbox for the Fungus-Insect Symbiosis.</title>
        <authorList>
            <person name="Wang Y."/>
            <person name="Stata M."/>
            <person name="Wang W."/>
            <person name="Stajich J.E."/>
            <person name="White M.M."/>
            <person name="Moncalvo J.M."/>
        </authorList>
    </citation>
    <scope>NUCLEOTIDE SEQUENCE [LARGE SCALE GENOMIC DNA]</scope>
    <source>
        <strain evidence="2 3">SWE-8-4</strain>
    </source>
</reference>
<accession>A0A2T9Y322</accession>
<organism evidence="2 3">
    <name type="scientific">Smittium simulii</name>
    <dbReference type="NCBI Taxonomy" id="133385"/>
    <lineage>
        <taxon>Eukaryota</taxon>
        <taxon>Fungi</taxon>
        <taxon>Fungi incertae sedis</taxon>
        <taxon>Zoopagomycota</taxon>
        <taxon>Kickxellomycotina</taxon>
        <taxon>Harpellomycetes</taxon>
        <taxon>Harpellales</taxon>
        <taxon>Legeriomycetaceae</taxon>
        <taxon>Smittium</taxon>
    </lineage>
</organism>
<evidence type="ECO:0000256" key="1">
    <source>
        <dbReference type="SAM" id="SignalP"/>
    </source>
</evidence>
<protein>
    <recommendedName>
        <fullName evidence="4">Pacifastin domain-containing protein</fullName>
    </recommendedName>
</protein>
<feature type="chain" id="PRO_5015421761" description="Pacifastin domain-containing protein" evidence="1">
    <location>
        <begin position="19"/>
        <end position="129"/>
    </location>
</feature>
<dbReference type="EMBL" id="MBFR01000612">
    <property type="protein sequence ID" value="PVU86745.1"/>
    <property type="molecule type" value="Genomic_DNA"/>
</dbReference>
<evidence type="ECO:0000313" key="2">
    <source>
        <dbReference type="EMBL" id="PVU86745.1"/>
    </source>
</evidence>
<keyword evidence="1" id="KW-0732">Signal</keyword>
<proteinExistence type="predicted"/>
<gene>
    <name evidence="2" type="ORF">BB561_006574</name>
</gene>
<keyword evidence="3" id="KW-1185">Reference proteome</keyword>
<dbReference type="Proteomes" id="UP000245383">
    <property type="component" value="Unassembled WGS sequence"/>
</dbReference>